<evidence type="ECO:0000313" key="3">
    <source>
        <dbReference type="Proteomes" id="UP001374893"/>
    </source>
</evidence>
<dbReference type="RefSeq" id="WP_338684295.1">
    <property type="nucleotide sequence ID" value="NZ_AP024702.1"/>
</dbReference>
<dbReference type="EMBL" id="AP024702">
    <property type="protein sequence ID" value="BCX48225.1"/>
    <property type="molecule type" value="Genomic_DNA"/>
</dbReference>
<evidence type="ECO:0000313" key="2">
    <source>
        <dbReference type="EMBL" id="BCX48225.1"/>
    </source>
</evidence>
<feature type="domain" description="Thiol:disulfide interchange protein DsbD N-terminal" evidence="1">
    <location>
        <begin position="32"/>
        <end position="144"/>
    </location>
</feature>
<gene>
    <name evidence="2" type="ORF">HAHE_21330</name>
</gene>
<reference evidence="2 3" key="1">
    <citation type="submission" date="2021-06" db="EMBL/GenBank/DDBJ databases">
        <title>Complete genome of Haloferula helveola possessing various polysaccharide degrading enzymes.</title>
        <authorList>
            <person name="Takami H."/>
            <person name="Huang C."/>
            <person name="Hamasaki K."/>
        </authorList>
    </citation>
    <scope>NUCLEOTIDE SEQUENCE [LARGE SCALE GENOMIC DNA]</scope>
    <source>
        <strain evidence="2 3">CN-1</strain>
    </source>
</reference>
<keyword evidence="3" id="KW-1185">Reference proteome</keyword>
<dbReference type="Pfam" id="PF11412">
    <property type="entry name" value="DsbD_N"/>
    <property type="match status" value="1"/>
</dbReference>
<organism evidence="2 3">
    <name type="scientific">Haloferula helveola</name>
    <dbReference type="NCBI Taxonomy" id="490095"/>
    <lineage>
        <taxon>Bacteria</taxon>
        <taxon>Pseudomonadati</taxon>
        <taxon>Verrucomicrobiota</taxon>
        <taxon>Verrucomicrobiia</taxon>
        <taxon>Verrucomicrobiales</taxon>
        <taxon>Verrucomicrobiaceae</taxon>
        <taxon>Haloferula</taxon>
    </lineage>
</organism>
<name>A0ABM7RFZ2_9BACT</name>
<proteinExistence type="predicted"/>
<sequence>MLLALTAAGLTFAHAAEKEEGAKLRLISEMSVVEPGKPFTVGVHIHHFPEFHSYWKSPGVVGYPTTVEWKLPEGFSAGPLEWPIPEKVDMAGHIAHGYTRDVLLTAVITPPAQIAGSEITLDAQIAWMACADACHPGNEAFSLTLPVGADAKPGPKHAKLFEQARASRPQALEGWKASVLSTIDAKLIELKLEPLDDSSPKLPDPYFYSEDGQISSIPPKIEKLPDASLILRFERSKYGPEGVTHLPGLLEFGAEGSRTIRAINPDVPSK</sequence>
<evidence type="ECO:0000259" key="1">
    <source>
        <dbReference type="Pfam" id="PF11412"/>
    </source>
</evidence>
<dbReference type="Proteomes" id="UP001374893">
    <property type="component" value="Chromosome"/>
</dbReference>
<protein>
    <recommendedName>
        <fullName evidence="1">Thiol:disulfide interchange protein DsbD N-terminal domain-containing protein</fullName>
    </recommendedName>
</protein>
<dbReference type="InterPro" id="IPR028250">
    <property type="entry name" value="DsbDN"/>
</dbReference>
<accession>A0ABM7RFZ2</accession>